<accession>A0ACB9S065</accession>
<evidence type="ECO:0000313" key="2">
    <source>
        <dbReference type="Proteomes" id="UP001057402"/>
    </source>
</evidence>
<dbReference type="Proteomes" id="UP001057402">
    <property type="component" value="Chromosome 2"/>
</dbReference>
<proteinExistence type="predicted"/>
<reference evidence="2" key="1">
    <citation type="journal article" date="2023" name="Front. Plant Sci.">
        <title>Chromosomal-level genome assembly of Melastoma candidum provides insights into trichome evolution.</title>
        <authorList>
            <person name="Zhong Y."/>
            <person name="Wu W."/>
            <person name="Sun C."/>
            <person name="Zou P."/>
            <person name="Liu Y."/>
            <person name="Dai S."/>
            <person name="Zhou R."/>
        </authorList>
    </citation>
    <scope>NUCLEOTIDE SEQUENCE [LARGE SCALE GENOMIC DNA]</scope>
</reference>
<sequence length="103" mass="11488">MRRRRKPPKRKLESASSSCSDDQSNKFESLEDNLSSPVDAKLKRAKNLVASMATKAASFAGELGSLKSDLSFLQERCAFFQLRRHSNLALLHQISYPGEVCLS</sequence>
<dbReference type="EMBL" id="CM042881">
    <property type="protein sequence ID" value="KAI4384826.1"/>
    <property type="molecule type" value="Genomic_DNA"/>
</dbReference>
<evidence type="ECO:0000313" key="1">
    <source>
        <dbReference type="EMBL" id="KAI4384826.1"/>
    </source>
</evidence>
<protein>
    <submittedName>
        <fullName evidence="1">Uncharacterized protein</fullName>
    </submittedName>
</protein>
<name>A0ACB9S065_9MYRT</name>
<gene>
    <name evidence="1" type="ORF">MLD38_002929</name>
</gene>
<comment type="caution">
    <text evidence="1">The sequence shown here is derived from an EMBL/GenBank/DDBJ whole genome shotgun (WGS) entry which is preliminary data.</text>
</comment>
<organism evidence="1 2">
    <name type="scientific">Melastoma candidum</name>
    <dbReference type="NCBI Taxonomy" id="119954"/>
    <lineage>
        <taxon>Eukaryota</taxon>
        <taxon>Viridiplantae</taxon>
        <taxon>Streptophyta</taxon>
        <taxon>Embryophyta</taxon>
        <taxon>Tracheophyta</taxon>
        <taxon>Spermatophyta</taxon>
        <taxon>Magnoliopsida</taxon>
        <taxon>eudicotyledons</taxon>
        <taxon>Gunneridae</taxon>
        <taxon>Pentapetalae</taxon>
        <taxon>rosids</taxon>
        <taxon>malvids</taxon>
        <taxon>Myrtales</taxon>
        <taxon>Melastomataceae</taxon>
        <taxon>Melastomatoideae</taxon>
        <taxon>Melastomateae</taxon>
        <taxon>Melastoma</taxon>
    </lineage>
</organism>
<keyword evidence="2" id="KW-1185">Reference proteome</keyword>